<dbReference type="InterPro" id="IPR041373">
    <property type="entry name" value="RT_RNaseH"/>
</dbReference>
<evidence type="ECO:0000256" key="4">
    <source>
        <dbReference type="ARBA" id="ARBA00022759"/>
    </source>
</evidence>
<dbReference type="InterPro" id="IPR050951">
    <property type="entry name" value="Retrovirus_Pol_polyprotein"/>
</dbReference>
<keyword evidence="3" id="KW-0540">Nuclease</keyword>
<sequence length="345" mass="38986">MAEEAFGKTVKQLKQERTSANGAFTKQANYLSKAADGLVKHELQEEFNKPSSLARCVSDANEDYRAGLLADTEAGTEKGEEVKLDMHQQAELEKTIGECDARLGDIREAVQSNLWPRYGEEELYSAIEKAEEACERAQASPITAINRDGFELQLRGEERLIHEAIANLKDWEKWIPHDQTAHLKGRLKDQRTFGSNLEGRRAEFLTAQRIAEEKRRGSEPQLMAVPQPVPQAMDGLGACLLQDGHPIAYTSRALTEPERNYTQIERELLAIVSAVRKFHQHAYGVRVDVQSDHKPLENILKKPLDTALSRLQRMLLQLQKYDLNVLYKPGKELLIADKVPRGTEH</sequence>
<evidence type="ECO:0000256" key="3">
    <source>
        <dbReference type="ARBA" id="ARBA00022722"/>
    </source>
</evidence>
<dbReference type="GO" id="GO:0004519">
    <property type="term" value="F:endonuclease activity"/>
    <property type="evidence" value="ECO:0007669"/>
    <property type="project" value="UniProtKB-KW"/>
</dbReference>
<keyword evidence="5" id="KW-0378">Hydrolase</keyword>
<keyword evidence="6" id="KW-0695">RNA-directed DNA polymerase</keyword>
<proteinExistence type="predicted"/>
<evidence type="ECO:0000259" key="7">
    <source>
        <dbReference type="Pfam" id="PF17917"/>
    </source>
</evidence>
<reference evidence="8 9" key="1">
    <citation type="journal article" date="2021" name="Sci. Rep.">
        <title>Chromosome anchoring in Senegalese sole (Solea senegalensis) reveals sex-associated markers and genome rearrangements in flatfish.</title>
        <authorList>
            <person name="Guerrero-Cozar I."/>
            <person name="Gomez-Garrido J."/>
            <person name="Berbel C."/>
            <person name="Martinez-Blanch J.F."/>
            <person name="Alioto T."/>
            <person name="Claros M.G."/>
            <person name="Gagnaire P.A."/>
            <person name="Manchado M."/>
        </authorList>
    </citation>
    <scope>NUCLEOTIDE SEQUENCE [LARGE SCALE GENOMIC DNA]</scope>
    <source>
        <strain evidence="8">Sse05_10M</strain>
    </source>
</reference>
<keyword evidence="9" id="KW-1185">Reference proteome</keyword>
<protein>
    <recommendedName>
        <fullName evidence="7">Reverse transcriptase RNase H-like domain-containing protein</fullName>
    </recommendedName>
</protein>
<dbReference type="Pfam" id="PF17917">
    <property type="entry name" value="RT_RNaseH"/>
    <property type="match status" value="1"/>
</dbReference>
<comment type="caution">
    <text evidence="8">The sequence shown here is derived from an EMBL/GenBank/DDBJ whole genome shotgun (WGS) entry which is preliminary data.</text>
</comment>
<feature type="domain" description="Reverse transcriptase RNase H-like" evidence="7">
    <location>
        <begin position="234"/>
        <end position="321"/>
    </location>
</feature>
<evidence type="ECO:0000256" key="6">
    <source>
        <dbReference type="ARBA" id="ARBA00022918"/>
    </source>
</evidence>
<evidence type="ECO:0000313" key="9">
    <source>
        <dbReference type="Proteomes" id="UP000693946"/>
    </source>
</evidence>
<accession>A0AAV6PP21</accession>
<dbReference type="EMBL" id="JAGKHQ010000301">
    <property type="protein sequence ID" value="KAG7470251.1"/>
    <property type="molecule type" value="Genomic_DNA"/>
</dbReference>
<evidence type="ECO:0000313" key="8">
    <source>
        <dbReference type="EMBL" id="KAG7470251.1"/>
    </source>
</evidence>
<dbReference type="AlphaFoldDB" id="A0AAV6PP21"/>
<dbReference type="PANTHER" id="PTHR37984">
    <property type="entry name" value="PROTEIN CBG26694"/>
    <property type="match status" value="1"/>
</dbReference>
<keyword evidence="2" id="KW-0548">Nucleotidyltransferase</keyword>
<dbReference type="Proteomes" id="UP000693946">
    <property type="component" value="Unassembled WGS sequence"/>
</dbReference>
<dbReference type="GO" id="GO:0016787">
    <property type="term" value="F:hydrolase activity"/>
    <property type="evidence" value="ECO:0007669"/>
    <property type="project" value="UniProtKB-KW"/>
</dbReference>
<dbReference type="PANTHER" id="PTHR37984:SF7">
    <property type="entry name" value="INTEGRASE CATALYTIC DOMAIN-CONTAINING PROTEIN"/>
    <property type="match status" value="1"/>
</dbReference>
<gene>
    <name evidence="8" type="ORF">JOB18_004401</name>
</gene>
<keyword evidence="4" id="KW-0255">Endonuclease</keyword>
<evidence type="ECO:0000256" key="5">
    <source>
        <dbReference type="ARBA" id="ARBA00022801"/>
    </source>
</evidence>
<name>A0AAV6PP21_SOLSE</name>
<dbReference type="GO" id="GO:0003964">
    <property type="term" value="F:RNA-directed DNA polymerase activity"/>
    <property type="evidence" value="ECO:0007669"/>
    <property type="project" value="UniProtKB-KW"/>
</dbReference>
<evidence type="ECO:0000256" key="2">
    <source>
        <dbReference type="ARBA" id="ARBA00022695"/>
    </source>
</evidence>
<dbReference type="CDD" id="cd09274">
    <property type="entry name" value="RNase_HI_RT_Ty3"/>
    <property type="match status" value="1"/>
</dbReference>
<organism evidence="8 9">
    <name type="scientific">Solea senegalensis</name>
    <name type="common">Senegalese sole</name>
    <dbReference type="NCBI Taxonomy" id="28829"/>
    <lineage>
        <taxon>Eukaryota</taxon>
        <taxon>Metazoa</taxon>
        <taxon>Chordata</taxon>
        <taxon>Craniata</taxon>
        <taxon>Vertebrata</taxon>
        <taxon>Euteleostomi</taxon>
        <taxon>Actinopterygii</taxon>
        <taxon>Neopterygii</taxon>
        <taxon>Teleostei</taxon>
        <taxon>Neoteleostei</taxon>
        <taxon>Acanthomorphata</taxon>
        <taxon>Carangaria</taxon>
        <taxon>Pleuronectiformes</taxon>
        <taxon>Pleuronectoidei</taxon>
        <taxon>Soleidae</taxon>
        <taxon>Solea</taxon>
    </lineage>
</organism>
<evidence type="ECO:0000256" key="1">
    <source>
        <dbReference type="ARBA" id="ARBA00022679"/>
    </source>
</evidence>
<keyword evidence="1" id="KW-0808">Transferase</keyword>